<evidence type="ECO:0000256" key="9">
    <source>
        <dbReference type="ARBA" id="ARBA00023065"/>
    </source>
</evidence>
<evidence type="ECO:0000256" key="4">
    <source>
        <dbReference type="ARBA" id="ARBA00022448"/>
    </source>
</evidence>
<evidence type="ECO:0000256" key="7">
    <source>
        <dbReference type="ARBA" id="ARBA00022781"/>
    </source>
</evidence>
<dbReference type="InterPro" id="IPR001421">
    <property type="entry name" value="ATP8_metazoa"/>
</dbReference>
<dbReference type="GO" id="GO:0031966">
    <property type="term" value="C:mitochondrial membrane"/>
    <property type="evidence" value="ECO:0007669"/>
    <property type="project" value="UniProtKB-SubCell"/>
</dbReference>
<comment type="subcellular location">
    <subcellularLocation>
        <location evidence="1 12">Mitochondrion membrane</location>
        <topology evidence="1 12">Single-pass membrane protein</topology>
    </subcellularLocation>
</comment>
<evidence type="ECO:0000256" key="8">
    <source>
        <dbReference type="ARBA" id="ARBA00022989"/>
    </source>
</evidence>
<sequence length="51" mass="6319">MPQMAPINWLTLYILFSMIFLISVTFFYYLFLYKPKSLMMSKKKSDLNWKW</sequence>
<evidence type="ECO:0000256" key="10">
    <source>
        <dbReference type="ARBA" id="ARBA00023128"/>
    </source>
</evidence>
<protein>
    <recommendedName>
        <fullName evidence="12">ATP synthase complex subunit 8</fullName>
    </recommendedName>
</protein>
<keyword evidence="7 12" id="KW-0375">Hydrogen ion transport</keyword>
<accession>J9PGW1</accession>
<comment type="similarity">
    <text evidence="2 12">Belongs to the ATPase protein 8 family.</text>
</comment>
<keyword evidence="6 12" id="KW-0812">Transmembrane</keyword>
<evidence type="ECO:0000256" key="1">
    <source>
        <dbReference type="ARBA" id="ARBA00004304"/>
    </source>
</evidence>
<dbReference type="Pfam" id="PF00895">
    <property type="entry name" value="ATP-synt_8"/>
    <property type="match status" value="1"/>
</dbReference>
<dbReference type="AlphaFoldDB" id="J9PGW1"/>
<evidence type="ECO:0000256" key="11">
    <source>
        <dbReference type="ARBA" id="ARBA00023136"/>
    </source>
</evidence>
<evidence type="ECO:0000256" key="13">
    <source>
        <dbReference type="SAM" id="Phobius"/>
    </source>
</evidence>
<organism evidence="14">
    <name type="scientific">Otiorhynchus rugosostriatus</name>
    <dbReference type="NCBI Taxonomy" id="703598"/>
    <lineage>
        <taxon>Eukaryota</taxon>
        <taxon>Metazoa</taxon>
        <taxon>Ecdysozoa</taxon>
        <taxon>Arthropoda</taxon>
        <taxon>Hexapoda</taxon>
        <taxon>Insecta</taxon>
        <taxon>Pterygota</taxon>
        <taxon>Neoptera</taxon>
        <taxon>Endopterygota</taxon>
        <taxon>Coleoptera</taxon>
        <taxon>Polyphaga</taxon>
        <taxon>Cucujiformia</taxon>
        <taxon>Curculionidae</taxon>
        <taxon>Entiminae</taxon>
        <taxon>Otiorhynchini</taxon>
        <taxon>Otiorhynchus</taxon>
    </lineage>
</organism>
<evidence type="ECO:0000256" key="5">
    <source>
        <dbReference type="ARBA" id="ARBA00022547"/>
    </source>
</evidence>
<dbReference type="GO" id="GO:0045259">
    <property type="term" value="C:proton-transporting ATP synthase complex"/>
    <property type="evidence" value="ECO:0007669"/>
    <property type="project" value="UniProtKB-KW"/>
</dbReference>
<evidence type="ECO:0000256" key="12">
    <source>
        <dbReference type="RuleBase" id="RU003661"/>
    </source>
</evidence>
<proteinExistence type="inferred from homology"/>
<dbReference type="GO" id="GO:0015986">
    <property type="term" value="P:proton motive force-driven ATP synthesis"/>
    <property type="evidence" value="ECO:0007669"/>
    <property type="project" value="InterPro"/>
</dbReference>
<comment type="subunit">
    <text evidence="3">F-type ATPases have 2 components, CF(1) - the catalytic core - and CF(0) - the membrane proton channel.</text>
</comment>
<name>J9PGW1_9CUCU</name>
<dbReference type="EMBL" id="JN163969">
    <property type="protein sequence ID" value="AEP27727.1"/>
    <property type="molecule type" value="Genomic_DNA"/>
</dbReference>
<reference evidence="14" key="1">
    <citation type="submission" date="2011-06" db="EMBL/GenBank/DDBJ databases">
        <authorList>
            <person name="Haran J.M."/>
            <person name="Timmermans M.J.T.N."/>
            <person name="Vogler A.P."/>
        </authorList>
    </citation>
    <scope>NUCLEOTIDE SEQUENCE</scope>
</reference>
<keyword evidence="8 13" id="KW-1133">Transmembrane helix</keyword>
<dbReference type="GO" id="GO:0015078">
    <property type="term" value="F:proton transmembrane transporter activity"/>
    <property type="evidence" value="ECO:0007669"/>
    <property type="project" value="InterPro"/>
</dbReference>
<evidence type="ECO:0000313" key="14">
    <source>
        <dbReference type="EMBL" id="AEP27727.1"/>
    </source>
</evidence>
<keyword evidence="5 12" id="KW-0138">CF(0)</keyword>
<evidence type="ECO:0000256" key="3">
    <source>
        <dbReference type="ARBA" id="ARBA00011291"/>
    </source>
</evidence>
<keyword evidence="11 13" id="KW-0472">Membrane</keyword>
<geneLocation type="mitochondrion" evidence="14"/>
<keyword evidence="4 12" id="KW-0813">Transport</keyword>
<reference evidence="14" key="2">
    <citation type="journal article" date="2013" name="Mol. Phylogenet. Evol.">
        <title>Mitogenome sequences stabilize the phylogenetics of weevils (Curculionoidea) and establish the monophyly of larval ectophagy.</title>
        <authorList>
            <person name="Haran J."/>
            <person name="Timmermans M.J."/>
            <person name="Vogler A.P."/>
        </authorList>
    </citation>
    <scope>NUCLEOTIDE SEQUENCE</scope>
</reference>
<feature type="transmembrane region" description="Helical" evidence="13">
    <location>
        <begin position="12"/>
        <end position="33"/>
    </location>
</feature>
<gene>
    <name evidence="14" type="primary">ATP8</name>
</gene>
<evidence type="ECO:0000256" key="2">
    <source>
        <dbReference type="ARBA" id="ARBA00008892"/>
    </source>
</evidence>
<keyword evidence="10 12" id="KW-0496">Mitochondrion</keyword>
<keyword evidence="9 12" id="KW-0406">Ion transport</keyword>
<evidence type="ECO:0000256" key="6">
    <source>
        <dbReference type="ARBA" id="ARBA00022692"/>
    </source>
</evidence>